<proteinExistence type="predicted"/>
<dbReference type="PANTHER" id="PTHR33710">
    <property type="entry name" value="BNAC02G09200D PROTEIN"/>
    <property type="match status" value="1"/>
</dbReference>
<gene>
    <name evidence="2" type="ORF">Cni_G03286</name>
</gene>
<name>A0AAQ3Q3E4_9LILI</name>
<evidence type="ECO:0000313" key="2">
    <source>
        <dbReference type="EMBL" id="WOK94582.1"/>
    </source>
</evidence>
<dbReference type="Proteomes" id="UP001327560">
    <property type="component" value="Chromosome 1"/>
</dbReference>
<evidence type="ECO:0000313" key="3">
    <source>
        <dbReference type="Proteomes" id="UP001327560"/>
    </source>
</evidence>
<dbReference type="InterPro" id="IPR036691">
    <property type="entry name" value="Endo/exonu/phosph_ase_sf"/>
</dbReference>
<dbReference type="AlphaFoldDB" id="A0AAQ3Q3E4"/>
<dbReference type="PANTHER" id="PTHR33710:SF71">
    <property type="entry name" value="ENDONUCLEASE_EXONUCLEASE_PHOSPHATASE DOMAIN-CONTAINING PROTEIN"/>
    <property type="match status" value="1"/>
</dbReference>
<dbReference type="SUPFAM" id="SSF56219">
    <property type="entry name" value="DNase I-like"/>
    <property type="match status" value="1"/>
</dbReference>
<dbReference type="Pfam" id="PF03372">
    <property type="entry name" value="Exo_endo_phos"/>
    <property type="match status" value="1"/>
</dbReference>
<reference evidence="2 3" key="1">
    <citation type="submission" date="2023-10" db="EMBL/GenBank/DDBJ databases">
        <title>Chromosome-scale genome assembly provides insights into flower coloration mechanisms of Canna indica.</title>
        <authorList>
            <person name="Li C."/>
        </authorList>
    </citation>
    <scope>NUCLEOTIDE SEQUENCE [LARGE SCALE GENOMIC DNA]</scope>
    <source>
        <tissue evidence="2">Flower</tissue>
    </source>
</reference>
<organism evidence="2 3">
    <name type="scientific">Canna indica</name>
    <name type="common">Indian-shot</name>
    <dbReference type="NCBI Taxonomy" id="4628"/>
    <lineage>
        <taxon>Eukaryota</taxon>
        <taxon>Viridiplantae</taxon>
        <taxon>Streptophyta</taxon>
        <taxon>Embryophyta</taxon>
        <taxon>Tracheophyta</taxon>
        <taxon>Spermatophyta</taxon>
        <taxon>Magnoliopsida</taxon>
        <taxon>Liliopsida</taxon>
        <taxon>Zingiberales</taxon>
        <taxon>Cannaceae</taxon>
        <taxon>Canna</taxon>
    </lineage>
</organism>
<protein>
    <submittedName>
        <fullName evidence="2">Retrotransposon protein</fullName>
    </submittedName>
</protein>
<evidence type="ECO:0000259" key="1">
    <source>
        <dbReference type="Pfam" id="PF03372"/>
    </source>
</evidence>
<dbReference type="InterPro" id="IPR005135">
    <property type="entry name" value="Endo/exonuclease/phosphatase"/>
</dbReference>
<keyword evidence="3" id="KW-1185">Reference proteome</keyword>
<dbReference type="Gene3D" id="3.60.10.10">
    <property type="entry name" value="Endonuclease/exonuclease/phosphatase"/>
    <property type="match status" value="1"/>
</dbReference>
<sequence length="321" mass="36215">MGASYNGERAGRNWRGMMAVGGARGSRSLHLAVGFCNSEGLFRGLLIAWDTNYWEAISSSEGHHFISCLLRHWSSDKVFRLVNVYGPPQRSGRESFWTELVVLLSDSDAPMVVGGDFNITLGLDEQQNCRGCPTDDALFSSLIADSAFFDLPLSGRRFTWSNNHSSPAMARLDRILINDPMERLNANWRVRAGCSGLSDHAPLTLVVNRRLKVGIFRMEQYWVGIESFTDVMKDCWAPNEDEGNFTTIDRWLTNTKKCRAGLGKWSRNLKLRSNSRIVVLEKQMEDQLLAMEGADSADQDSANICAIREELDNYYQTQHVF</sequence>
<dbReference type="EMBL" id="CP136890">
    <property type="protein sequence ID" value="WOK94582.1"/>
    <property type="molecule type" value="Genomic_DNA"/>
</dbReference>
<accession>A0AAQ3Q3E4</accession>
<feature type="domain" description="Endonuclease/exonuclease/phosphatase" evidence="1">
    <location>
        <begin position="80"/>
        <end position="200"/>
    </location>
</feature>
<dbReference type="GO" id="GO:0003824">
    <property type="term" value="F:catalytic activity"/>
    <property type="evidence" value="ECO:0007669"/>
    <property type="project" value="InterPro"/>
</dbReference>